<feature type="domain" description="PH" evidence="2">
    <location>
        <begin position="57"/>
        <end position="161"/>
    </location>
</feature>
<keyword evidence="3" id="KW-1185">Reference proteome</keyword>
<dbReference type="SMART" id="SM00233">
    <property type="entry name" value="PH"/>
    <property type="match status" value="1"/>
</dbReference>
<dbReference type="Pfam" id="PF00169">
    <property type="entry name" value="PH"/>
    <property type="match status" value="1"/>
</dbReference>
<dbReference type="InterPro" id="IPR011993">
    <property type="entry name" value="PH-like_dom_sf"/>
</dbReference>
<evidence type="ECO:0000259" key="2">
    <source>
        <dbReference type="PROSITE" id="PS50003"/>
    </source>
</evidence>
<feature type="region of interest" description="Disordered" evidence="1">
    <location>
        <begin position="216"/>
        <end position="239"/>
    </location>
</feature>
<evidence type="ECO:0000256" key="1">
    <source>
        <dbReference type="SAM" id="MobiDB-lite"/>
    </source>
</evidence>
<accession>A0A914WMZ1</accession>
<name>A0A914WMZ1_9BILA</name>
<organism evidence="3 4">
    <name type="scientific">Plectus sambesii</name>
    <dbReference type="NCBI Taxonomy" id="2011161"/>
    <lineage>
        <taxon>Eukaryota</taxon>
        <taxon>Metazoa</taxon>
        <taxon>Ecdysozoa</taxon>
        <taxon>Nematoda</taxon>
        <taxon>Chromadorea</taxon>
        <taxon>Plectida</taxon>
        <taxon>Plectina</taxon>
        <taxon>Plectoidea</taxon>
        <taxon>Plectidae</taxon>
        <taxon>Plectus</taxon>
    </lineage>
</organism>
<dbReference type="InterPro" id="IPR001849">
    <property type="entry name" value="PH_domain"/>
</dbReference>
<dbReference type="Proteomes" id="UP000887566">
    <property type="component" value="Unplaced"/>
</dbReference>
<dbReference type="SUPFAM" id="SSF50729">
    <property type="entry name" value="PH domain-like"/>
    <property type="match status" value="1"/>
</dbReference>
<proteinExistence type="predicted"/>
<dbReference type="WBParaSite" id="PSAMB.scaffold4337size14973.g24034.t1">
    <property type="protein sequence ID" value="PSAMB.scaffold4337size14973.g24034.t1"/>
    <property type="gene ID" value="PSAMB.scaffold4337size14973.g24034"/>
</dbReference>
<evidence type="ECO:0000313" key="3">
    <source>
        <dbReference type="Proteomes" id="UP000887566"/>
    </source>
</evidence>
<dbReference type="Gene3D" id="2.30.29.30">
    <property type="entry name" value="Pleckstrin-homology domain (PH domain)/Phosphotyrosine-binding domain (PTB)"/>
    <property type="match status" value="1"/>
</dbReference>
<evidence type="ECO:0000313" key="4">
    <source>
        <dbReference type="WBParaSite" id="PSAMB.scaffold4337size14973.g24034.t1"/>
    </source>
</evidence>
<reference evidence="4" key="1">
    <citation type="submission" date="2022-11" db="UniProtKB">
        <authorList>
            <consortium name="WormBaseParasite"/>
        </authorList>
    </citation>
    <scope>IDENTIFICATION</scope>
</reference>
<dbReference type="AlphaFoldDB" id="A0A914WMZ1"/>
<protein>
    <submittedName>
        <fullName evidence="4">PH domain-containing protein</fullName>
    </submittedName>
</protein>
<dbReference type="PROSITE" id="PS50003">
    <property type="entry name" value="PH_DOMAIN"/>
    <property type="match status" value="1"/>
</dbReference>
<sequence>RLSNCVVSAQPLTIKEQWMSEIFERFTDEKHRLAMVKFLDRISCVGGENSISGDSVSVLKEGWIMERFAREKRCLKLNWMLHKRRYVVLTETELYWAKAKTEQAMGRLILSEVNLIEPVDESTFPGKHIFRIASAANSIYLQASNGVEMSDWLAAIQKQCRRQLMVARQTTQLSQLYDVEIDRELEAVHMSFLEHAETLKHWNNAMEGSLAIPEGESPLPAMLSDSSEEDVPESSTAQSAIRERFSKSLQSVLLGTMVLEKAHRDAVFRYLKQMRYGSIDNPIGDDNYLLLKSRMKDLTPDGAGV</sequence>